<organism evidence="2 3">
    <name type="scientific">Sphingomonas oryzagri</name>
    <dbReference type="NCBI Taxonomy" id="3042314"/>
    <lineage>
        <taxon>Bacteria</taxon>
        <taxon>Pseudomonadati</taxon>
        <taxon>Pseudomonadota</taxon>
        <taxon>Alphaproteobacteria</taxon>
        <taxon>Sphingomonadales</taxon>
        <taxon>Sphingomonadaceae</taxon>
        <taxon>Sphingomonas</taxon>
    </lineage>
</organism>
<evidence type="ECO:0000313" key="3">
    <source>
        <dbReference type="Proteomes" id="UP001160625"/>
    </source>
</evidence>
<dbReference type="RefSeq" id="WP_281046493.1">
    <property type="nucleotide sequence ID" value="NZ_JARYGZ010000007.1"/>
</dbReference>
<proteinExistence type="predicted"/>
<accession>A0ABT6N7S3</accession>
<dbReference type="Pfam" id="PF20605">
    <property type="entry name" value="Antitox_RHH"/>
    <property type="match status" value="1"/>
</dbReference>
<feature type="domain" description="Antitoxin-like ribbon-helix-helix" evidence="1">
    <location>
        <begin position="39"/>
        <end position="88"/>
    </location>
</feature>
<evidence type="ECO:0000259" key="1">
    <source>
        <dbReference type="Pfam" id="PF20605"/>
    </source>
</evidence>
<comment type="caution">
    <text evidence="2">The sequence shown here is derived from an EMBL/GenBank/DDBJ whole genome shotgun (WGS) entry which is preliminary data.</text>
</comment>
<protein>
    <recommendedName>
        <fullName evidence="1">Antitoxin-like ribbon-helix-helix domain-containing protein</fullName>
    </recommendedName>
</protein>
<evidence type="ECO:0000313" key="2">
    <source>
        <dbReference type="EMBL" id="MDH7641154.1"/>
    </source>
</evidence>
<gene>
    <name evidence="2" type="ORF">QGN17_20635</name>
</gene>
<reference evidence="2" key="1">
    <citation type="submission" date="2023-04" db="EMBL/GenBank/DDBJ databases">
        <title>Sphingomonas sp. MAHUQ-71 isolated from rice field.</title>
        <authorList>
            <person name="Huq M.A."/>
        </authorList>
    </citation>
    <scope>NUCLEOTIDE SEQUENCE</scope>
    <source>
        <strain evidence="2">MAHUQ-71</strain>
    </source>
</reference>
<sequence length="91" mass="9454">MSKFGGMRAQRERAAEVAAPVAIEAGQGPSASAGRAAARAGKKAVSGYFSPAVSKGLNVLAIENGVTLQSLMGEAFDDLMRKYGKHPFGER</sequence>
<dbReference type="Proteomes" id="UP001160625">
    <property type="component" value="Unassembled WGS sequence"/>
</dbReference>
<name>A0ABT6N7S3_9SPHN</name>
<dbReference type="InterPro" id="IPR046765">
    <property type="entry name" value="Antitox_RHH"/>
</dbReference>
<dbReference type="EMBL" id="JARYGZ010000007">
    <property type="protein sequence ID" value="MDH7641154.1"/>
    <property type="molecule type" value="Genomic_DNA"/>
</dbReference>
<keyword evidence="3" id="KW-1185">Reference proteome</keyword>